<dbReference type="InterPro" id="IPR052164">
    <property type="entry name" value="Anthracycline_SecMetBiosynth"/>
</dbReference>
<dbReference type="SUPFAM" id="SSF54593">
    <property type="entry name" value="Glyoxalase/Bleomycin resistance protein/Dihydroxybiphenyl dioxygenase"/>
    <property type="match status" value="1"/>
</dbReference>
<comment type="caution">
    <text evidence="2">The sequence shown here is derived from an EMBL/GenBank/DDBJ whole genome shotgun (WGS) entry which is preliminary data.</text>
</comment>
<evidence type="ECO:0000313" key="3">
    <source>
        <dbReference type="Proteomes" id="UP000290253"/>
    </source>
</evidence>
<protein>
    <submittedName>
        <fullName evidence="2">VOC family protein</fullName>
    </submittedName>
</protein>
<dbReference type="Pfam" id="PF00903">
    <property type="entry name" value="Glyoxalase"/>
    <property type="match status" value="1"/>
</dbReference>
<evidence type="ECO:0000313" key="2">
    <source>
        <dbReference type="EMBL" id="RXS93063.1"/>
    </source>
</evidence>
<gene>
    <name evidence="2" type="ORF">ESZ00_19755</name>
</gene>
<dbReference type="RefSeq" id="WP_129210130.1">
    <property type="nucleotide sequence ID" value="NZ_BMGU01000001.1"/>
</dbReference>
<dbReference type="InterPro" id="IPR029068">
    <property type="entry name" value="Glyas_Bleomycin-R_OHBP_Dase"/>
</dbReference>
<evidence type="ECO:0000259" key="1">
    <source>
        <dbReference type="PROSITE" id="PS51819"/>
    </source>
</evidence>
<dbReference type="Proteomes" id="UP000290253">
    <property type="component" value="Unassembled WGS sequence"/>
</dbReference>
<accession>A0A4Q1S8A1</accession>
<dbReference type="PANTHER" id="PTHR33993:SF1">
    <property type="entry name" value="GLYOXALASE FAMILY PROTEIN"/>
    <property type="match status" value="1"/>
</dbReference>
<sequence length="115" mass="12624">MSQNPIVYLELPSTNLTELKHFYGSLFGWSFQDWGGDYATMHGSGLEGGLNGHAGSRTKAPLAILETKELEVMQDRVKAAGGEITVPIFAYPGGRRFHFRDPQGNELAVLQADEN</sequence>
<dbReference type="InterPro" id="IPR004360">
    <property type="entry name" value="Glyas_Fos-R_dOase_dom"/>
</dbReference>
<dbReference type="CDD" id="cd07247">
    <property type="entry name" value="SgaA_N_like"/>
    <property type="match status" value="1"/>
</dbReference>
<reference evidence="2 3" key="1">
    <citation type="journal article" date="2016" name="Int. J. Syst. Evol. Microbiol.">
        <title>Acidipila dinghuensis sp. nov., an acidobacterium isolated from forest soil.</title>
        <authorList>
            <person name="Jiang Y.W."/>
            <person name="Wang J."/>
            <person name="Chen M.H."/>
            <person name="Lv Y.Y."/>
            <person name="Qiu L.H."/>
        </authorList>
    </citation>
    <scope>NUCLEOTIDE SEQUENCE [LARGE SCALE GENOMIC DNA]</scope>
    <source>
        <strain evidence="2 3">DHOF10</strain>
    </source>
</reference>
<keyword evidence="3" id="KW-1185">Reference proteome</keyword>
<dbReference type="Gene3D" id="3.10.180.10">
    <property type="entry name" value="2,3-Dihydroxybiphenyl 1,2-Dioxygenase, domain 1"/>
    <property type="match status" value="1"/>
</dbReference>
<dbReference type="InterPro" id="IPR037523">
    <property type="entry name" value="VOC_core"/>
</dbReference>
<dbReference type="EMBL" id="SDMK01000006">
    <property type="protein sequence ID" value="RXS93063.1"/>
    <property type="molecule type" value="Genomic_DNA"/>
</dbReference>
<dbReference type="AlphaFoldDB" id="A0A4Q1S8A1"/>
<name>A0A4Q1S8A1_9BACT</name>
<dbReference type="OrthoDB" id="9804235at2"/>
<organism evidence="2 3">
    <name type="scientific">Silvibacterium dinghuense</name>
    <dbReference type="NCBI Taxonomy" id="1560006"/>
    <lineage>
        <taxon>Bacteria</taxon>
        <taxon>Pseudomonadati</taxon>
        <taxon>Acidobacteriota</taxon>
        <taxon>Terriglobia</taxon>
        <taxon>Terriglobales</taxon>
        <taxon>Acidobacteriaceae</taxon>
        <taxon>Silvibacterium</taxon>
    </lineage>
</organism>
<proteinExistence type="predicted"/>
<dbReference type="PANTHER" id="PTHR33993">
    <property type="entry name" value="GLYOXALASE-RELATED"/>
    <property type="match status" value="1"/>
</dbReference>
<feature type="domain" description="VOC" evidence="1">
    <location>
        <begin position="5"/>
        <end position="112"/>
    </location>
</feature>
<dbReference type="PROSITE" id="PS51819">
    <property type="entry name" value="VOC"/>
    <property type="match status" value="1"/>
</dbReference>